<proteinExistence type="inferred from homology"/>
<dbReference type="Gene3D" id="1.10.286.20">
    <property type="match status" value="1"/>
</dbReference>
<dbReference type="PANTHER" id="PTHR11741">
    <property type="entry name" value="ELONGATION FACTOR TS"/>
    <property type="match status" value="1"/>
</dbReference>
<dbReference type="GO" id="GO:0005737">
    <property type="term" value="C:cytoplasm"/>
    <property type="evidence" value="ECO:0007669"/>
    <property type="project" value="UniProtKB-SubCell"/>
</dbReference>
<dbReference type="CDD" id="cd14275">
    <property type="entry name" value="UBA_EF-Ts"/>
    <property type="match status" value="1"/>
</dbReference>
<dbReference type="InterPro" id="IPR014039">
    <property type="entry name" value="Transl_elong_EFTs/EF1B_dimer"/>
</dbReference>
<dbReference type="Gene3D" id="1.10.8.10">
    <property type="entry name" value="DNA helicase RuvA subunit, C-terminal domain"/>
    <property type="match status" value="1"/>
</dbReference>
<evidence type="ECO:0000256" key="4">
    <source>
        <dbReference type="ARBA" id="ARBA00022768"/>
    </source>
</evidence>
<evidence type="ECO:0000259" key="7">
    <source>
        <dbReference type="Pfam" id="PF00889"/>
    </source>
</evidence>
<dbReference type="GO" id="GO:0003746">
    <property type="term" value="F:translation elongation factor activity"/>
    <property type="evidence" value="ECO:0007669"/>
    <property type="project" value="UniProtKB-UniRule"/>
</dbReference>
<keyword evidence="9" id="KW-1185">Reference proteome</keyword>
<comment type="function">
    <text evidence="6">Associates with the EF-Tu.GDP complex and induces the exchange of GDP to GTP. It remains bound to the aminoacyl-tRNA.EF-Tu.GTP complex up to the GTP hydrolysis stage on the ribosome.</text>
</comment>
<feature type="domain" description="Translation elongation factor EFTs/EF1B dimerisation" evidence="7">
    <location>
        <begin position="70"/>
        <end position="271"/>
    </location>
</feature>
<feature type="region of interest" description="Involved in Mg(2+) ion dislocation from EF-Tu" evidence="6">
    <location>
        <begin position="79"/>
        <end position="82"/>
    </location>
</feature>
<evidence type="ECO:0000313" key="9">
    <source>
        <dbReference type="Proteomes" id="UP001302316"/>
    </source>
</evidence>
<reference evidence="8 9" key="1">
    <citation type="submission" date="2023-12" db="EMBL/GenBank/DDBJ databases">
        <title>Whole-genome sequencing of halo(alkali)philic microorganisms from hypersaline lakes.</title>
        <authorList>
            <person name="Sorokin D.Y."/>
            <person name="Merkel A.Y."/>
            <person name="Messina E."/>
            <person name="Yakimov M."/>
        </authorList>
    </citation>
    <scope>NUCLEOTIDE SEQUENCE [LARGE SCALE GENOMIC DNA]</scope>
    <source>
        <strain evidence="8 9">AB-CW1</strain>
    </source>
</reference>
<evidence type="ECO:0000313" key="8">
    <source>
        <dbReference type="EMBL" id="MEA5444388.1"/>
    </source>
</evidence>
<dbReference type="AlphaFoldDB" id="A0AAP6MJN2"/>
<dbReference type="NCBIfam" id="TIGR00116">
    <property type="entry name" value="tsf"/>
    <property type="match status" value="1"/>
</dbReference>
<dbReference type="Proteomes" id="UP001302316">
    <property type="component" value="Unassembled WGS sequence"/>
</dbReference>
<dbReference type="RefSeq" id="WP_346049516.1">
    <property type="nucleotide sequence ID" value="NZ_JAYGII010000001.1"/>
</dbReference>
<dbReference type="InterPro" id="IPR001816">
    <property type="entry name" value="Transl_elong_EFTs/EF1B"/>
</dbReference>
<evidence type="ECO:0000256" key="5">
    <source>
        <dbReference type="ARBA" id="ARBA00022917"/>
    </source>
</evidence>
<name>A0AAP6MJN2_9GAMM</name>
<dbReference type="PROSITE" id="PS01126">
    <property type="entry name" value="EF_TS_1"/>
    <property type="match status" value="1"/>
</dbReference>
<comment type="subcellular location">
    <subcellularLocation>
        <location evidence="6">Cytoplasm</location>
    </subcellularLocation>
</comment>
<evidence type="ECO:0000256" key="6">
    <source>
        <dbReference type="HAMAP-Rule" id="MF_00050"/>
    </source>
</evidence>
<organism evidence="8 9">
    <name type="scientific">Natronospira elongata</name>
    <dbReference type="NCBI Taxonomy" id="3110268"/>
    <lineage>
        <taxon>Bacteria</taxon>
        <taxon>Pseudomonadati</taxon>
        <taxon>Pseudomonadota</taxon>
        <taxon>Gammaproteobacteria</taxon>
        <taxon>Natronospirales</taxon>
        <taxon>Natronospiraceae</taxon>
        <taxon>Natronospira</taxon>
    </lineage>
</organism>
<sequence length="291" mass="31302">MGISASQVKELRERTGAGMMECKKALTETGGDMEAAIEHMRKAGMAKADKKAGRVAAEGRIVVKSQGGRAVILEVNCETDFVAGGDDFSQFADQVAETILKESPADVPALDQLKLASGETVDEARRALIAKIGENMSVRRFQIVDAGEGQIAQYLHGMKIGVVVAYQGGDEQLGRDLAMHIAASKPMCVSKDEVPAETVEHEKGILKAQAEGSGKPAEIIEKMITGRLNKWLGEITLLGQPFVKDPDTKVEKLLKSQDASVKAFVRFEVGEGIEKQEDNFVEEVMAQAKGS</sequence>
<dbReference type="InterPro" id="IPR009060">
    <property type="entry name" value="UBA-like_sf"/>
</dbReference>
<keyword evidence="5 6" id="KW-0648">Protein biosynthesis</keyword>
<dbReference type="SUPFAM" id="SSF46934">
    <property type="entry name" value="UBA-like"/>
    <property type="match status" value="1"/>
</dbReference>
<keyword evidence="3 6" id="KW-0963">Cytoplasm</keyword>
<evidence type="ECO:0000256" key="1">
    <source>
        <dbReference type="ARBA" id="ARBA00005532"/>
    </source>
</evidence>
<dbReference type="Gene3D" id="3.30.479.20">
    <property type="entry name" value="Elongation factor Ts, dimerisation domain"/>
    <property type="match status" value="2"/>
</dbReference>
<dbReference type="InterPro" id="IPR036402">
    <property type="entry name" value="EF-Ts_dimer_sf"/>
</dbReference>
<dbReference type="SUPFAM" id="SSF54713">
    <property type="entry name" value="Elongation factor Ts (EF-Ts), dimerisation domain"/>
    <property type="match status" value="2"/>
</dbReference>
<dbReference type="Pfam" id="PF00889">
    <property type="entry name" value="EF_TS"/>
    <property type="match status" value="1"/>
</dbReference>
<dbReference type="InterPro" id="IPR018101">
    <property type="entry name" value="Transl_elong_Ts_CS"/>
</dbReference>
<dbReference type="HAMAP" id="MF_00050">
    <property type="entry name" value="EF_Ts"/>
    <property type="match status" value="1"/>
</dbReference>
<comment type="caution">
    <text evidence="8">The sequence shown here is derived from an EMBL/GenBank/DDBJ whole genome shotgun (WGS) entry which is preliminary data.</text>
</comment>
<accession>A0AAP6MJN2</accession>
<dbReference type="FunFam" id="1.10.286.20:FF:000001">
    <property type="entry name" value="Elongation factor Ts"/>
    <property type="match status" value="1"/>
</dbReference>
<dbReference type="EMBL" id="JAYGII010000001">
    <property type="protein sequence ID" value="MEA5444388.1"/>
    <property type="molecule type" value="Genomic_DNA"/>
</dbReference>
<protein>
    <recommendedName>
        <fullName evidence="2 6">Elongation factor Ts</fullName>
        <shortName evidence="6">EF-Ts</shortName>
    </recommendedName>
</protein>
<comment type="similarity">
    <text evidence="1 6">Belongs to the EF-Ts family.</text>
</comment>
<evidence type="ECO:0000256" key="2">
    <source>
        <dbReference type="ARBA" id="ARBA00016956"/>
    </source>
</evidence>
<evidence type="ECO:0000256" key="3">
    <source>
        <dbReference type="ARBA" id="ARBA00022490"/>
    </source>
</evidence>
<gene>
    <name evidence="6 8" type="primary">tsf</name>
    <name evidence="8" type="ORF">VCB98_00965</name>
</gene>
<dbReference type="PANTHER" id="PTHR11741:SF0">
    <property type="entry name" value="ELONGATION FACTOR TS, MITOCHONDRIAL"/>
    <property type="match status" value="1"/>
</dbReference>
<keyword evidence="4 6" id="KW-0251">Elongation factor</keyword>
<dbReference type="FunFam" id="1.10.8.10:FF:000001">
    <property type="entry name" value="Elongation factor Ts"/>
    <property type="match status" value="1"/>
</dbReference>